<accession>A0A4C1WLA3</accession>
<name>A0A4C1WLA3_EUMVA</name>
<evidence type="ECO:0000313" key="2">
    <source>
        <dbReference type="EMBL" id="GBP51793.1"/>
    </source>
</evidence>
<comment type="caution">
    <text evidence="2">The sequence shown here is derived from an EMBL/GenBank/DDBJ whole genome shotgun (WGS) entry which is preliminary data.</text>
</comment>
<dbReference type="EMBL" id="BGZK01000589">
    <property type="protein sequence ID" value="GBP51793.1"/>
    <property type="molecule type" value="Genomic_DNA"/>
</dbReference>
<dbReference type="AlphaFoldDB" id="A0A4C1WLA3"/>
<organism evidence="2 3">
    <name type="scientific">Eumeta variegata</name>
    <name type="common">Bagworm moth</name>
    <name type="synonym">Eumeta japonica</name>
    <dbReference type="NCBI Taxonomy" id="151549"/>
    <lineage>
        <taxon>Eukaryota</taxon>
        <taxon>Metazoa</taxon>
        <taxon>Ecdysozoa</taxon>
        <taxon>Arthropoda</taxon>
        <taxon>Hexapoda</taxon>
        <taxon>Insecta</taxon>
        <taxon>Pterygota</taxon>
        <taxon>Neoptera</taxon>
        <taxon>Endopterygota</taxon>
        <taxon>Lepidoptera</taxon>
        <taxon>Glossata</taxon>
        <taxon>Ditrysia</taxon>
        <taxon>Tineoidea</taxon>
        <taxon>Psychidae</taxon>
        <taxon>Oiketicinae</taxon>
        <taxon>Eumeta</taxon>
    </lineage>
</organism>
<evidence type="ECO:0000313" key="3">
    <source>
        <dbReference type="Proteomes" id="UP000299102"/>
    </source>
</evidence>
<keyword evidence="3" id="KW-1185">Reference proteome</keyword>
<feature type="region of interest" description="Disordered" evidence="1">
    <location>
        <begin position="31"/>
        <end position="52"/>
    </location>
</feature>
<gene>
    <name evidence="2" type="ORF">EVAR_96860_1</name>
</gene>
<evidence type="ECO:0000256" key="1">
    <source>
        <dbReference type="SAM" id="MobiDB-lite"/>
    </source>
</evidence>
<reference evidence="2 3" key="1">
    <citation type="journal article" date="2019" name="Commun. Biol.">
        <title>The bagworm genome reveals a unique fibroin gene that provides high tensile strength.</title>
        <authorList>
            <person name="Kono N."/>
            <person name="Nakamura H."/>
            <person name="Ohtoshi R."/>
            <person name="Tomita M."/>
            <person name="Numata K."/>
            <person name="Arakawa K."/>
        </authorList>
    </citation>
    <scope>NUCLEOTIDE SEQUENCE [LARGE SCALE GENOMIC DNA]</scope>
</reference>
<dbReference type="Proteomes" id="UP000299102">
    <property type="component" value="Unassembled WGS sequence"/>
</dbReference>
<protein>
    <submittedName>
        <fullName evidence="2">Uncharacterized protein</fullName>
    </submittedName>
</protein>
<sequence>MAFSTNCWIPHCRQHWQGSLPVSGANAVSASLSTRHYPPPNHSEQKSHKAATCPPAYMQHTQITYRRYELDKLRTTVNVGRTTALLTSNQRIIPAQPHLRSQNVEWRTCIRYLGVGNIPGAKCPIMMISFHLR</sequence>
<proteinExistence type="predicted"/>